<dbReference type="OrthoDB" id="5037876at2"/>
<evidence type="ECO:0000256" key="1">
    <source>
        <dbReference type="SAM" id="MobiDB-lite"/>
    </source>
</evidence>
<feature type="compositionally biased region" description="Low complexity" evidence="1">
    <location>
        <begin position="21"/>
        <end position="37"/>
    </location>
</feature>
<proteinExistence type="predicted"/>
<feature type="chain" id="PRO_5040329373" evidence="2">
    <location>
        <begin position="26"/>
        <end position="313"/>
    </location>
</feature>
<keyword evidence="2" id="KW-0732">Signal</keyword>
<feature type="signal peptide" evidence="2">
    <location>
        <begin position="1"/>
        <end position="25"/>
    </location>
</feature>
<reference evidence="3" key="1">
    <citation type="submission" date="2021-04" db="EMBL/GenBank/DDBJ databases">
        <title>Dactylosporangium aurantiacum NRRL B-8018 full assembly.</title>
        <authorList>
            <person name="Hartkoorn R.C."/>
            <person name="Beaudoing E."/>
            <person name="Hot D."/>
        </authorList>
    </citation>
    <scope>NUCLEOTIDE SEQUENCE</scope>
    <source>
        <strain evidence="3">NRRL B-8018</strain>
    </source>
</reference>
<dbReference type="EMBL" id="CP073767">
    <property type="protein sequence ID" value="UWZ57258.1"/>
    <property type="molecule type" value="Genomic_DNA"/>
</dbReference>
<sequence>MARRVWALVAAAVLGAALTPAPAAAARQPAPGRPTAAEPVRQPAPGRPTAAEPATRPVARPVTVKTAVKGRAMWLWSPADPAAVVPWATAQGVTEIFVAVPWQPTAAQLTRLRDLRTRTRAAGVRLSALGGDPSWALDAASAVAWRKRATATGLFDGIHLDVEPYLLPGWTTDRRRIVEGYLATLDAVRAAGPEPLEADVPFWLATVPAGAGNLADAVIARVHAITVMSYRDSATGVLDVGADLLARGQRASRPVRLAAETQPLADCGYCTFAGQPRTVLASQLSTVDAAAARYTSFNGVAVHDYDSWTRLPA</sequence>
<accession>A0A9Q9ILU5</accession>
<dbReference type="Proteomes" id="UP001058003">
    <property type="component" value="Chromosome"/>
</dbReference>
<evidence type="ECO:0000313" key="4">
    <source>
        <dbReference type="Proteomes" id="UP001058003"/>
    </source>
</evidence>
<feature type="region of interest" description="Disordered" evidence="1">
    <location>
        <begin position="21"/>
        <end position="58"/>
    </location>
</feature>
<evidence type="ECO:0000256" key="2">
    <source>
        <dbReference type="SAM" id="SignalP"/>
    </source>
</evidence>
<dbReference type="RefSeq" id="WP_033362640.1">
    <property type="nucleotide sequence ID" value="NZ_CP073767.1"/>
</dbReference>
<organism evidence="3 4">
    <name type="scientific">Dactylosporangium aurantiacum</name>
    <dbReference type="NCBI Taxonomy" id="35754"/>
    <lineage>
        <taxon>Bacteria</taxon>
        <taxon>Bacillati</taxon>
        <taxon>Actinomycetota</taxon>
        <taxon>Actinomycetes</taxon>
        <taxon>Micromonosporales</taxon>
        <taxon>Micromonosporaceae</taxon>
        <taxon>Dactylosporangium</taxon>
    </lineage>
</organism>
<evidence type="ECO:0000313" key="3">
    <source>
        <dbReference type="EMBL" id="UWZ57258.1"/>
    </source>
</evidence>
<protein>
    <submittedName>
        <fullName evidence="3">Uncharacterized protein</fullName>
    </submittedName>
</protein>
<dbReference type="KEGG" id="daur:Daura_14445"/>
<name>A0A9Q9ILU5_9ACTN</name>
<keyword evidence="4" id="KW-1185">Reference proteome</keyword>
<gene>
    <name evidence="3" type="ORF">Daura_14445</name>
</gene>
<dbReference type="AlphaFoldDB" id="A0A9Q9ILU5"/>